<comment type="caution">
    <text evidence="1">The sequence shown here is derived from an EMBL/GenBank/DDBJ whole genome shotgun (WGS) entry which is preliminary data.</text>
</comment>
<protein>
    <recommendedName>
        <fullName evidence="3">Secreted protein</fullName>
    </recommendedName>
</protein>
<accession>A0ABR1KPH2</accession>
<sequence>MGYSAAPSLPTPRVLPLFIRFFLPSTASHFLSEGESALLVFAHLSAWRVMVSFDVCMYMRHGMPQTFAEERERWRRQATSPTRMNEMRVLSFRRRSA</sequence>
<dbReference type="EMBL" id="JBBPHU010000005">
    <property type="protein sequence ID" value="KAK7517838.1"/>
    <property type="molecule type" value="Genomic_DNA"/>
</dbReference>
<name>A0ABR1KPH2_9PEZI</name>
<evidence type="ECO:0000313" key="2">
    <source>
        <dbReference type="Proteomes" id="UP001363622"/>
    </source>
</evidence>
<keyword evidence="2" id="KW-1185">Reference proteome</keyword>
<reference evidence="1 2" key="1">
    <citation type="submission" date="2024-04" db="EMBL/GenBank/DDBJ databases">
        <title>Phyllosticta paracitricarpa is synonymous to the EU quarantine fungus P. citricarpa based on phylogenomic analyses.</title>
        <authorList>
            <consortium name="Lawrence Berkeley National Laboratory"/>
            <person name="Van Ingen-Buijs V.A."/>
            <person name="Van Westerhoven A.C."/>
            <person name="Haridas S."/>
            <person name="Skiadas P."/>
            <person name="Martin F."/>
            <person name="Groenewald J.Z."/>
            <person name="Crous P.W."/>
            <person name="Seidl M.F."/>
        </authorList>
    </citation>
    <scope>NUCLEOTIDE SEQUENCE [LARGE SCALE GENOMIC DNA]</scope>
    <source>
        <strain evidence="1 2">CBS 123371</strain>
    </source>
</reference>
<organism evidence="1 2">
    <name type="scientific">Phyllosticta citriasiana</name>
    <dbReference type="NCBI Taxonomy" id="595635"/>
    <lineage>
        <taxon>Eukaryota</taxon>
        <taxon>Fungi</taxon>
        <taxon>Dikarya</taxon>
        <taxon>Ascomycota</taxon>
        <taxon>Pezizomycotina</taxon>
        <taxon>Dothideomycetes</taxon>
        <taxon>Dothideomycetes incertae sedis</taxon>
        <taxon>Botryosphaeriales</taxon>
        <taxon>Phyllostictaceae</taxon>
        <taxon>Phyllosticta</taxon>
    </lineage>
</organism>
<evidence type="ECO:0000313" key="1">
    <source>
        <dbReference type="EMBL" id="KAK7517838.1"/>
    </source>
</evidence>
<evidence type="ECO:0008006" key="3">
    <source>
        <dbReference type="Google" id="ProtNLM"/>
    </source>
</evidence>
<gene>
    <name evidence="1" type="ORF">IWZ03DRAFT_377231</name>
</gene>
<proteinExistence type="predicted"/>
<dbReference type="Proteomes" id="UP001363622">
    <property type="component" value="Unassembled WGS sequence"/>
</dbReference>